<dbReference type="CDD" id="cd01949">
    <property type="entry name" value="GGDEF"/>
    <property type="match status" value="1"/>
</dbReference>
<dbReference type="InterPro" id="IPR000160">
    <property type="entry name" value="GGDEF_dom"/>
</dbReference>
<gene>
    <name evidence="8" type="primary">pleD_4</name>
    <name evidence="8" type="ORF">NCTC10754_03382</name>
</gene>
<evidence type="ECO:0000256" key="4">
    <source>
        <dbReference type="ARBA" id="ARBA00034247"/>
    </source>
</evidence>
<dbReference type="EC" id="2.7.7.65" evidence="3"/>
<dbReference type="FunFam" id="3.30.70.270:FF:000001">
    <property type="entry name" value="Diguanylate cyclase domain protein"/>
    <property type="match status" value="1"/>
</dbReference>
<dbReference type="SMART" id="SM00448">
    <property type="entry name" value="REC"/>
    <property type="match status" value="2"/>
</dbReference>
<dbReference type="GO" id="GO:1902201">
    <property type="term" value="P:negative regulation of bacterial-type flagellum-dependent cell motility"/>
    <property type="evidence" value="ECO:0007669"/>
    <property type="project" value="TreeGrafter"/>
</dbReference>
<name>A0A449IMX8_PSEFR</name>
<comment type="catalytic activity">
    <reaction evidence="4">
        <text>2 GTP = 3',3'-c-di-GMP + 2 diphosphate</text>
        <dbReference type="Rhea" id="RHEA:24898"/>
        <dbReference type="ChEBI" id="CHEBI:33019"/>
        <dbReference type="ChEBI" id="CHEBI:37565"/>
        <dbReference type="ChEBI" id="CHEBI:58805"/>
        <dbReference type="EC" id="2.7.7.65"/>
    </reaction>
</comment>
<dbReference type="FunFam" id="3.40.50.2300:FF:000346">
    <property type="entry name" value="Diguanylate cyclase response regulator"/>
    <property type="match status" value="1"/>
</dbReference>
<dbReference type="NCBIfam" id="TIGR00254">
    <property type="entry name" value="GGDEF"/>
    <property type="match status" value="1"/>
</dbReference>
<dbReference type="SMART" id="SM00267">
    <property type="entry name" value="GGDEF"/>
    <property type="match status" value="1"/>
</dbReference>
<dbReference type="InterPro" id="IPR011006">
    <property type="entry name" value="CheY-like_superfamily"/>
</dbReference>
<dbReference type="PROSITE" id="PS50887">
    <property type="entry name" value="GGDEF"/>
    <property type="match status" value="1"/>
</dbReference>
<dbReference type="InterPro" id="IPR029787">
    <property type="entry name" value="Nucleotide_cyclase"/>
</dbReference>
<keyword evidence="5" id="KW-0597">Phosphoprotein</keyword>
<dbReference type="GO" id="GO:0052621">
    <property type="term" value="F:diguanylate cyclase activity"/>
    <property type="evidence" value="ECO:0007669"/>
    <property type="project" value="UniProtKB-EC"/>
</dbReference>
<evidence type="ECO:0000256" key="2">
    <source>
        <dbReference type="ARBA" id="ARBA00004533"/>
    </source>
</evidence>
<comment type="cofactor">
    <cofactor evidence="1">
        <name>Mg(2+)</name>
        <dbReference type="ChEBI" id="CHEBI:18420"/>
    </cofactor>
</comment>
<dbReference type="PANTHER" id="PTHR45138:SF9">
    <property type="entry name" value="DIGUANYLATE CYCLASE DGCM-RELATED"/>
    <property type="match status" value="1"/>
</dbReference>
<protein>
    <recommendedName>
        <fullName evidence="3">diguanylate cyclase</fullName>
        <ecNumber evidence="3">2.7.7.65</ecNumber>
    </recommendedName>
</protein>
<dbReference type="InterPro" id="IPR043128">
    <property type="entry name" value="Rev_trsase/Diguanyl_cyclase"/>
</dbReference>
<proteinExistence type="predicted"/>
<evidence type="ECO:0000313" key="9">
    <source>
        <dbReference type="Proteomes" id="UP000330809"/>
    </source>
</evidence>
<dbReference type="SUPFAM" id="SSF52172">
    <property type="entry name" value="CheY-like"/>
    <property type="match status" value="2"/>
</dbReference>
<dbReference type="InterPro" id="IPR050469">
    <property type="entry name" value="Diguanylate_Cyclase"/>
</dbReference>
<dbReference type="EMBL" id="CAACYJ010000040">
    <property type="protein sequence ID" value="VFB20749.1"/>
    <property type="molecule type" value="Genomic_DNA"/>
</dbReference>
<dbReference type="PROSITE" id="PS50110">
    <property type="entry name" value="RESPONSE_REGULATORY"/>
    <property type="match status" value="1"/>
</dbReference>
<reference evidence="8 9" key="1">
    <citation type="submission" date="2019-02" db="EMBL/GenBank/DDBJ databases">
        <authorList>
            <consortium name="Pathogen Informatics"/>
        </authorList>
    </citation>
    <scope>NUCLEOTIDE SEQUENCE [LARGE SCALE GENOMIC DNA]</scope>
    <source>
        <strain evidence="8 9">3012STDY7103891</strain>
    </source>
</reference>
<evidence type="ECO:0000256" key="1">
    <source>
        <dbReference type="ARBA" id="ARBA00001946"/>
    </source>
</evidence>
<evidence type="ECO:0000259" key="7">
    <source>
        <dbReference type="PROSITE" id="PS50887"/>
    </source>
</evidence>
<dbReference type="Proteomes" id="UP000330809">
    <property type="component" value="Unassembled WGS sequence"/>
</dbReference>
<dbReference type="GO" id="GO:0043709">
    <property type="term" value="P:cell adhesion involved in single-species biofilm formation"/>
    <property type="evidence" value="ECO:0007669"/>
    <property type="project" value="TreeGrafter"/>
</dbReference>
<evidence type="ECO:0000313" key="8">
    <source>
        <dbReference type="EMBL" id="VFB20749.1"/>
    </source>
</evidence>
<evidence type="ECO:0000256" key="5">
    <source>
        <dbReference type="PROSITE-ProRule" id="PRU00169"/>
    </source>
</evidence>
<evidence type="ECO:0000256" key="3">
    <source>
        <dbReference type="ARBA" id="ARBA00012528"/>
    </source>
</evidence>
<organism evidence="8 9">
    <name type="scientific">Pseudomonas fragi</name>
    <dbReference type="NCBI Taxonomy" id="296"/>
    <lineage>
        <taxon>Bacteria</taxon>
        <taxon>Pseudomonadati</taxon>
        <taxon>Pseudomonadota</taxon>
        <taxon>Gammaproteobacteria</taxon>
        <taxon>Pseudomonadales</taxon>
        <taxon>Pseudomonadaceae</taxon>
        <taxon>Pseudomonas</taxon>
    </lineage>
</organism>
<dbReference type="CDD" id="cd00156">
    <property type="entry name" value="REC"/>
    <property type="match status" value="1"/>
</dbReference>
<dbReference type="Pfam" id="PF00072">
    <property type="entry name" value="Response_reg"/>
    <property type="match status" value="1"/>
</dbReference>
<dbReference type="GO" id="GO:0000160">
    <property type="term" value="P:phosphorelay signal transduction system"/>
    <property type="evidence" value="ECO:0007669"/>
    <property type="project" value="InterPro"/>
</dbReference>
<dbReference type="PANTHER" id="PTHR45138">
    <property type="entry name" value="REGULATORY COMPONENTS OF SENSORY TRANSDUCTION SYSTEM"/>
    <property type="match status" value="1"/>
</dbReference>
<dbReference type="InterPro" id="IPR001789">
    <property type="entry name" value="Sig_transdc_resp-reg_receiver"/>
</dbReference>
<feature type="modified residue" description="4-aspartylphosphate" evidence="5">
    <location>
        <position position="299"/>
    </location>
</feature>
<comment type="subcellular location">
    <subcellularLocation>
        <location evidence="2">Cell inner membrane</location>
    </subcellularLocation>
</comment>
<dbReference type="GO" id="GO:0005886">
    <property type="term" value="C:plasma membrane"/>
    <property type="evidence" value="ECO:0007669"/>
    <property type="project" value="UniProtKB-SubCell"/>
</dbReference>
<dbReference type="Gene3D" id="3.40.50.2300">
    <property type="match status" value="2"/>
</dbReference>
<dbReference type="Pfam" id="PF00990">
    <property type="entry name" value="GGDEF"/>
    <property type="match status" value="1"/>
</dbReference>
<feature type="domain" description="GGDEF" evidence="7">
    <location>
        <begin position="406"/>
        <end position="538"/>
    </location>
</feature>
<dbReference type="AlphaFoldDB" id="A0A449IMX8"/>
<sequence>MTEQEDPSRERLKNHFAQRVTHQARQILEIWQRLQANEWSPAGLAELDDANLRLLRFAERFEQPEHTALARAIGLALQDMAANQSRLSSSIITELNRLMQRLSRTGLRQGDLMGNINLPPLRKPVYILLQDLPRADRLARQLEFFELSAQAISSPAAFRQAMAERHPAAIVMDVDFASPGFGLELAAQAQAGLEQKLPLLFFSLHETDTPTRLAAVRAGGQAFLTGTLEASSLMEKIEVLTCVAQYEPYKVLIIDDSRAQALHTERLLNSAGIVTRTLIDPIQAMAELADFQPDLIILDMYMPSCTGTELAKVIRHNDRYVSVPIIYLSAEDDMDKQLDAMSEGGDDFLTKPIQPRHLITTVRNRAVRARHLKARMVRDSLTGLYNHTHILQLLEDCTFRARRENRPLSFAMLDLDHFKHVNDGYGHPMGDRVIKSLALFLKQRLRKSDFIGRYGGEEFAIVMPDTDQESAYKVLNQIRQRFAEIHYPAQPADLSCSFSAGVVQMQGEADSLQMASQADEALYRAKNNGRNQVQPFHRQGQLPLFAPDPEFSSQRCNLSAITFAASDCVVGKISHAPQAANQPQHAIAGRRVPRAGCNLVVVTTGPGTPIFADGTLLEPFAAVPQHSGTQYRGLPGQR</sequence>
<dbReference type="Gene3D" id="3.30.70.270">
    <property type="match status" value="1"/>
</dbReference>
<evidence type="ECO:0000259" key="6">
    <source>
        <dbReference type="PROSITE" id="PS50110"/>
    </source>
</evidence>
<feature type="domain" description="Response regulatory" evidence="6">
    <location>
        <begin position="250"/>
        <end position="366"/>
    </location>
</feature>
<accession>A0A449IMX8</accession>
<dbReference type="SUPFAM" id="SSF55073">
    <property type="entry name" value="Nucleotide cyclase"/>
    <property type="match status" value="1"/>
</dbReference>